<evidence type="ECO:0000313" key="3">
    <source>
        <dbReference type="Proteomes" id="UP000620046"/>
    </source>
</evidence>
<proteinExistence type="predicted"/>
<dbReference type="EMBL" id="BMJA01000002">
    <property type="protein sequence ID" value="GGA34505.1"/>
    <property type="molecule type" value="Genomic_DNA"/>
</dbReference>
<dbReference type="PROSITE" id="PS51257">
    <property type="entry name" value="PROKAR_LIPOPROTEIN"/>
    <property type="match status" value="1"/>
</dbReference>
<keyword evidence="3" id="KW-1185">Reference proteome</keyword>
<reference evidence="3" key="1">
    <citation type="journal article" date="2019" name="Int. J. Syst. Evol. Microbiol.">
        <title>The Global Catalogue of Microorganisms (GCM) 10K type strain sequencing project: providing services to taxonomists for standard genome sequencing and annotation.</title>
        <authorList>
            <consortium name="The Broad Institute Genomics Platform"/>
            <consortium name="The Broad Institute Genome Sequencing Center for Infectious Disease"/>
            <person name="Wu L."/>
            <person name="Ma J."/>
        </authorList>
    </citation>
    <scope>NUCLEOTIDE SEQUENCE [LARGE SCALE GENOMIC DNA]</scope>
    <source>
        <strain evidence="3">CGMCC 1.15439</strain>
    </source>
</reference>
<evidence type="ECO:0008006" key="4">
    <source>
        <dbReference type="Google" id="ProtNLM"/>
    </source>
</evidence>
<feature type="chain" id="PRO_5045826147" description="Tetratricopeptide repeat protein" evidence="1">
    <location>
        <begin position="29"/>
        <end position="180"/>
    </location>
</feature>
<name>A0ABQ1G0T9_9GAMM</name>
<organism evidence="2 3">
    <name type="scientific">Dyella nitratireducens</name>
    <dbReference type="NCBI Taxonomy" id="1849580"/>
    <lineage>
        <taxon>Bacteria</taxon>
        <taxon>Pseudomonadati</taxon>
        <taxon>Pseudomonadota</taxon>
        <taxon>Gammaproteobacteria</taxon>
        <taxon>Lysobacterales</taxon>
        <taxon>Rhodanobacteraceae</taxon>
        <taxon>Dyella</taxon>
    </lineage>
</organism>
<comment type="caution">
    <text evidence="2">The sequence shown here is derived from an EMBL/GenBank/DDBJ whole genome shotgun (WGS) entry which is preliminary data.</text>
</comment>
<dbReference type="Gene3D" id="1.25.40.10">
    <property type="entry name" value="Tetratricopeptide repeat domain"/>
    <property type="match status" value="1"/>
</dbReference>
<accession>A0ABQ1G0T9</accession>
<dbReference type="SUPFAM" id="SSF48452">
    <property type="entry name" value="TPR-like"/>
    <property type="match status" value="1"/>
</dbReference>
<sequence length="180" mass="19327">MTMPHRLLRLPRTLVPAALAGLLLAACAQPAPEAPKPPPGKSNATMVDEIRAAGERDKSVINVHPLVDPGIAAVQDAAKQDERNGNYQGAAAKLDMALKRNPDAPDVLQDRAEVAIYMGDFQLAEKLAHQSWTLGSKQGPLCARNWQTIVEIRLQANDQAGAASASKWVGECREPGVQRL</sequence>
<feature type="signal peptide" evidence="1">
    <location>
        <begin position="1"/>
        <end position="28"/>
    </location>
</feature>
<gene>
    <name evidence="2" type="ORF">GCM10010981_24410</name>
</gene>
<protein>
    <recommendedName>
        <fullName evidence="4">Tetratricopeptide repeat protein</fullName>
    </recommendedName>
</protein>
<evidence type="ECO:0000256" key="1">
    <source>
        <dbReference type="SAM" id="SignalP"/>
    </source>
</evidence>
<dbReference type="InterPro" id="IPR011990">
    <property type="entry name" value="TPR-like_helical_dom_sf"/>
</dbReference>
<dbReference type="Proteomes" id="UP000620046">
    <property type="component" value="Unassembled WGS sequence"/>
</dbReference>
<keyword evidence="1" id="KW-0732">Signal</keyword>
<evidence type="ECO:0000313" key="2">
    <source>
        <dbReference type="EMBL" id="GGA34505.1"/>
    </source>
</evidence>